<proteinExistence type="predicted"/>
<evidence type="ECO:0000313" key="1">
    <source>
        <dbReference type="EMBL" id="OXC76749.1"/>
    </source>
</evidence>
<evidence type="ECO:0000313" key="2">
    <source>
        <dbReference type="Proteomes" id="UP000214720"/>
    </source>
</evidence>
<sequence>MDVPDSLLGGLADAAGWVGKAAFLGLIERVGGERFHERSGPHRQDRQDT</sequence>
<protein>
    <submittedName>
        <fullName evidence="1">Uncharacterized protein</fullName>
    </submittedName>
</protein>
<dbReference type="AlphaFoldDB" id="A0A226X0U9"/>
<gene>
    <name evidence="1" type="ORF">BSU04_20280</name>
</gene>
<accession>A0A226X0U9</accession>
<reference evidence="2" key="1">
    <citation type="submission" date="2017-01" db="EMBL/GenBank/DDBJ databases">
        <title>Genome Analysis of Deinococcus marmoris KOPRI26562.</title>
        <authorList>
            <person name="Kim J.H."/>
            <person name="Oh H.-M."/>
        </authorList>
    </citation>
    <scope>NUCLEOTIDE SEQUENCE [LARGE SCALE GENOMIC DNA]</scope>
    <source>
        <strain evidence="2">PAMC 26633</strain>
    </source>
</reference>
<name>A0A226X0U9_CABSO</name>
<dbReference type="Proteomes" id="UP000214720">
    <property type="component" value="Unassembled WGS sequence"/>
</dbReference>
<comment type="caution">
    <text evidence="1">The sequence shown here is derived from an EMBL/GenBank/DDBJ whole genome shotgun (WGS) entry which is preliminary data.</text>
</comment>
<dbReference type="EMBL" id="MTHB01000118">
    <property type="protein sequence ID" value="OXC76749.1"/>
    <property type="molecule type" value="Genomic_DNA"/>
</dbReference>
<organism evidence="1 2">
    <name type="scientific">Caballeronia sordidicola</name>
    <name type="common">Burkholderia sordidicola</name>
    <dbReference type="NCBI Taxonomy" id="196367"/>
    <lineage>
        <taxon>Bacteria</taxon>
        <taxon>Pseudomonadati</taxon>
        <taxon>Pseudomonadota</taxon>
        <taxon>Betaproteobacteria</taxon>
        <taxon>Burkholderiales</taxon>
        <taxon>Burkholderiaceae</taxon>
        <taxon>Caballeronia</taxon>
    </lineage>
</organism>